<evidence type="ECO:0000313" key="1">
    <source>
        <dbReference type="EMBL" id="MEB3429747.1"/>
    </source>
</evidence>
<keyword evidence="2" id="KW-1185">Reference proteome</keyword>
<accession>A0AAW9N0D4</accession>
<gene>
    <name evidence="1" type="ORF">VLK81_06945</name>
</gene>
<name>A0AAW9N0D4_9FIRM</name>
<dbReference type="Proteomes" id="UP001357733">
    <property type="component" value="Unassembled WGS sequence"/>
</dbReference>
<comment type="caution">
    <text evidence="1">The sequence shown here is derived from an EMBL/GenBank/DDBJ whole genome shotgun (WGS) entry which is preliminary data.</text>
</comment>
<dbReference type="RefSeq" id="WP_324619916.1">
    <property type="nucleotide sequence ID" value="NZ_JAYKOT010000003.1"/>
</dbReference>
<sequence length="240" mass="28790">MALPITDIKKLHQSLEYNFLYNKDLNSMHLLLQMLENEVKLKKFKPKYYCMKSINRSVSRSLYYRDDKNYIIRTIDKLINDDINRLELSTYLDGYSSGYKDDYYANMIEELALTIFGRECFYKGDILFHQINSEKELEVYELIEKSIQEDLELTEKIRSVTITYVNKFIKTKIFTINNFLDKQIKINLDNGRIDRGSEFLTIPELTNIYQKIIYSYLRSLTKTYITSYWYGVNDRVLSRY</sequence>
<dbReference type="AlphaFoldDB" id="A0AAW9N0D4"/>
<dbReference type="EMBL" id="JAYKOT010000003">
    <property type="protein sequence ID" value="MEB3429747.1"/>
    <property type="molecule type" value="Genomic_DNA"/>
</dbReference>
<organism evidence="1 2">
    <name type="scientific">Citroniella saccharovorans</name>
    <dbReference type="NCBI Taxonomy" id="2053367"/>
    <lineage>
        <taxon>Bacteria</taxon>
        <taxon>Bacillati</taxon>
        <taxon>Bacillota</taxon>
        <taxon>Tissierellia</taxon>
        <taxon>Tissierellales</taxon>
        <taxon>Peptoniphilaceae</taxon>
        <taxon>Citroniella</taxon>
    </lineage>
</organism>
<reference evidence="1 2" key="1">
    <citation type="submission" date="2024-01" db="EMBL/GenBank/DDBJ databases">
        <title>Complete genome sequence of Citroniella saccharovorans strain M6.X9, isolated from human fecal sample.</title>
        <authorList>
            <person name="Cheng G."/>
            <person name="Westerholm M."/>
            <person name="Schnurer A."/>
        </authorList>
    </citation>
    <scope>NUCLEOTIDE SEQUENCE [LARGE SCALE GENOMIC DNA]</scope>
    <source>
        <strain evidence="1 2">DSM 29873</strain>
    </source>
</reference>
<proteinExistence type="predicted"/>
<protein>
    <submittedName>
        <fullName evidence="1">Uncharacterized protein</fullName>
    </submittedName>
</protein>
<evidence type="ECO:0000313" key="2">
    <source>
        <dbReference type="Proteomes" id="UP001357733"/>
    </source>
</evidence>